<keyword evidence="1" id="KW-0206">Cytoskeleton</keyword>
<keyword evidence="1" id="KW-0963">Cytoplasm</keyword>
<dbReference type="SMART" id="SM01375">
    <property type="entry name" value="Dynein_light"/>
    <property type="match status" value="1"/>
</dbReference>
<evidence type="ECO:0000256" key="1">
    <source>
        <dbReference type="RuleBase" id="RU365010"/>
    </source>
</evidence>
<dbReference type="SUPFAM" id="SSF54648">
    <property type="entry name" value="DLC"/>
    <property type="match status" value="1"/>
</dbReference>
<dbReference type="GO" id="GO:0045505">
    <property type="term" value="F:dynein intermediate chain binding"/>
    <property type="evidence" value="ECO:0007669"/>
    <property type="project" value="TreeGrafter"/>
</dbReference>
<gene>
    <name evidence="2" type="ORF">EWB00_010193</name>
</gene>
<keyword evidence="1" id="KW-0243">Dynein</keyword>
<evidence type="ECO:0000313" key="2">
    <source>
        <dbReference type="EMBL" id="TNN04867.1"/>
    </source>
</evidence>
<dbReference type="Proteomes" id="UP000311919">
    <property type="component" value="Unassembled WGS sequence"/>
</dbReference>
<comment type="similarity">
    <text evidence="1">Belongs to the dynein light chain family.</text>
</comment>
<dbReference type="InterPro" id="IPR037177">
    <property type="entry name" value="DLC_sf"/>
</dbReference>
<dbReference type="EMBL" id="SKCS01000758">
    <property type="protein sequence ID" value="TNN04867.1"/>
    <property type="molecule type" value="Genomic_DNA"/>
</dbReference>
<proteinExistence type="inferred from homology"/>
<comment type="caution">
    <text evidence="2">The sequence shown here is derived from an EMBL/GenBank/DDBJ whole genome shotgun (WGS) entry which is preliminary data.</text>
</comment>
<dbReference type="AlphaFoldDB" id="A0A4Z2CKP5"/>
<dbReference type="OrthoDB" id="6506078at2759"/>
<organism evidence="2 3">
    <name type="scientific">Schistosoma japonicum</name>
    <name type="common">Blood fluke</name>
    <dbReference type="NCBI Taxonomy" id="6182"/>
    <lineage>
        <taxon>Eukaryota</taxon>
        <taxon>Metazoa</taxon>
        <taxon>Spiralia</taxon>
        <taxon>Lophotrochozoa</taxon>
        <taxon>Platyhelminthes</taxon>
        <taxon>Trematoda</taxon>
        <taxon>Digenea</taxon>
        <taxon>Strigeidida</taxon>
        <taxon>Schistosomatoidea</taxon>
        <taxon>Schistosomatidae</taxon>
        <taxon>Schistosoma</taxon>
    </lineage>
</organism>
<protein>
    <recommendedName>
        <fullName evidence="1">Dynein light chain</fullName>
    </recommendedName>
</protein>
<dbReference type="STRING" id="6182.A0A4Z2CKP5"/>
<reference evidence="2 3" key="1">
    <citation type="submission" date="2019-03" db="EMBL/GenBank/DDBJ databases">
        <title>An improved genome assembly of the fluke Schistosoma japonicum.</title>
        <authorList>
            <person name="Hu W."/>
            <person name="Luo F."/>
            <person name="Yin M."/>
            <person name="Mo X."/>
            <person name="Sun C."/>
            <person name="Wu Q."/>
            <person name="Zhu B."/>
            <person name="Xiang M."/>
            <person name="Wang J."/>
            <person name="Wang Y."/>
            <person name="Zhang T."/>
            <person name="Xu B."/>
            <person name="Zheng H."/>
            <person name="Feng Z."/>
        </authorList>
    </citation>
    <scope>NUCLEOTIDE SEQUENCE [LARGE SCALE GENOMIC DNA]</scope>
    <source>
        <strain evidence="2">HuSjv2</strain>
        <tissue evidence="2">Worms</tissue>
    </source>
</reference>
<comment type="subcellular location">
    <subcellularLocation>
        <location evidence="1">Cytoplasm</location>
        <location evidence="1">Cytoskeleton</location>
    </subcellularLocation>
</comment>
<dbReference type="Pfam" id="PF01221">
    <property type="entry name" value="Dynein_light"/>
    <property type="match status" value="1"/>
</dbReference>
<keyword evidence="2" id="KW-0282">Flagellum</keyword>
<keyword evidence="2" id="KW-0969">Cilium</keyword>
<sequence>MQPSNRAIVKSSTLPASMQDEAVRQCLKAMQTCRHDKDIAAQIRNEFNQKYGRTWHCIVGCSFGSNVSHVETGLIYFLLGRKSVLLFRSENAK</sequence>
<dbReference type="PANTHER" id="PTHR11886:SF35">
    <property type="entry name" value="DYNEIN LIGHT CHAIN"/>
    <property type="match status" value="1"/>
</dbReference>
<keyword evidence="1" id="KW-0493">Microtubule</keyword>
<keyword evidence="2" id="KW-0966">Cell projection</keyword>
<dbReference type="FunFam" id="3.30.740.10:FF:000006">
    <property type="entry name" value="Dynein light chain"/>
    <property type="match status" value="1"/>
</dbReference>
<dbReference type="GO" id="GO:0007017">
    <property type="term" value="P:microtubule-based process"/>
    <property type="evidence" value="ECO:0007669"/>
    <property type="project" value="InterPro"/>
</dbReference>
<dbReference type="Gene3D" id="3.30.740.10">
    <property type="entry name" value="Protein Inhibitor Of Neuronal Nitric Oxide Synthase"/>
    <property type="match status" value="1"/>
</dbReference>
<evidence type="ECO:0000313" key="3">
    <source>
        <dbReference type="Proteomes" id="UP000311919"/>
    </source>
</evidence>
<dbReference type="GO" id="GO:0005874">
    <property type="term" value="C:microtubule"/>
    <property type="evidence" value="ECO:0007669"/>
    <property type="project" value="UniProtKB-KW"/>
</dbReference>
<dbReference type="InterPro" id="IPR001372">
    <property type="entry name" value="Dynein_light_chain_typ-1/2"/>
</dbReference>
<dbReference type="PANTHER" id="PTHR11886">
    <property type="entry name" value="DYNEIN LIGHT CHAIN"/>
    <property type="match status" value="1"/>
</dbReference>
<keyword evidence="3" id="KW-1185">Reference proteome</keyword>
<name>A0A4Z2CKP5_SCHJA</name>
<keyword evidence="1" id="KW-0505">Motor protein</keyword>
<dbReference type="GO" id="GO:0005868">
    <property type="term" value="C:cytoplasmic dynein complex"/>
    <property type="evidence" value="ECO:0007669"/>
    <property type="project" value="TreeGrafter"/>
</dbReference>
<accession>A0A4Z2CKP5</accession>